<feature type="transmembrane region" description="Helical" evidence="1">
    <location>
        <begin position="333"/>
        <end position="351"/>
    </location>
</feature>
<feature type="transmembrane region" description="Helical" evidence="1">
    <location>
        <begin position="222"/>
        <end position="242"/>
    </location>
</feature>
<accession>A0A7V7PLW5</accession>
<dbReference type="Proteomes" id="UP000432089">
    <property type="component" value="Unassembled WGS sequence"/>
</dbReference>
<keyword evidence="1" id="KW-0812">Transmembrane</keyword>
<keyword evidence="1" id="KW-1133">Transmembrane helix</keyword>
<dbReference type="InterPro" id="IPR014550">
    <property type="entry name" value="UCP028704_OpgC"/>
</dbReference>
<name>A0A7V7PLW5_9HYPH</name>
<gene>
    <name evidence="2" type="ORF">F6X38_17825</name>
</gene>
<feature type="transmembrane region" description="Helical" evidence="1">
    <location>
        <begin position="294"/>
        <end position="312"/>
    </location>
</feature>
<dbReference type="PANTHER" id="PTHR38592">
    <property type="entry name" value="BLL4819 PROTEIN"/>
    <property type="match status" value="1"/>
</dbReference>
<keyword evidence="1" id="KW-0472">Membrane</keyword>
<dbReference type="AlphaFoldDB" id="A0A7V7PLW5"/>
<feature type="transmembrane region" description="Helical" evidence="1">
    <location>
        <begin position="33"/>
        <end position="53"/>
    </location>
</feature>
<evidence type="ECO:0000313" key="2">
    <source>
        <dbReference type="EMBL" id="KAB0677534.1"/>
    </source>
</evidence>
<organism evidence="2 3">
    <name type="scientific">Plantimonas leprariae</name>
    <dbReference type="NCBI Taxonomy" id="2615207"/>
    <lineage>
        <taxon>Bacteria</taxon>
        <taxon>Pseudomonadati</taxon>
        <taxon>Pseudomonadota</taxon>
        <taxon>Alphaproteobacteria</taxon>
        <taxon>Hyphomicrobiales</taxon>
        <taxon>Aurantimonadaceae</taxon>
        <taxon>Plantimonas</taxon>
    </lineage>
</organism>
<comment type="caution">
    <text evidence="2">The sequence shown here is derived from an EMBL/GenBank/DDBJ whole genome shotgun (WGS) entry which is preliminary data.</text>
</comment>
<protein>
    <submittedName>
        <fullName evidence="2">OpgC domain-containing protein</fullName>
    </submittedName>
</protein>
<dbReference type="Pfam" id="PF10129">
    <property type="entry name" value="OpgC_C"/>
    <property type="match status" value="1"/>
</dbReference>
<evidence type="ECO:0000256" key="1">
    <source>
        <dbReference type="SAM" id="Phobius"/>
    </source>
</evidence>
<feature type="transmembrane region" description="Helical" evidence="1">
    <location>
        <begin position="254"/>
        <end position="274"/>
    </location>
</feature>
<feature type="transmembrane region" description="Helical" evidence="1">
    <location>
        <begin position="73"/>
        <end position="90"/>
    </location>
</feature>
<feature type="transmembrane region" description="Helical" evidence="1">
    <location>
        <begin position="193"/>
        <end position="210"/>
    </location>
</feature>
<feature type="transmembrane region" description="Helical" evidence="1">
    <location>
        <begin position="110"/>
        <end position="130"/>
    </location>
</feature>
<keyword evidence="3" id="KW-1185">Reference proteome</keyword>
<feature type="transmembrane region" description="Helical" evidence="1">
    <location>
        <begin position="357"/>
        <end position="380"/>
    </location>
</feature>
<reference evidence="2 3" key="1">
    <citation type="submission" date="2019-09" db="EMBL/GenBank/DDBJ databases">
        <title>YIM 132180 draft genome.</title>
        <authorList>
            <person name="Zhang K."/>
        </authorList>
    </citation>
    <scope>NUCLEOTIDE SEQUENCE [LARGE SCALE GENOMIC DNA]</scope>
    <source>
        <strain evidence="2 3">YIM 132180</strain>
    </source>
</reference>
<proteinExistence type="predicted"/>
<dbReference type="EMBL" id="VZDO01000016">
    <property type="protein sequence ID" value="KAB0677534.1"/>
    <property type="molecule type" value="Genomic_DNA"/>
</dbReference>
<sequence>MPERDRHAGRRPSANWTKHLTIAPQPERSPSRVLTVDFWRGLALLSIFVNHMPGNVFEHLTHKNFGFSDATEVFVLLAGVAAAFVYLPLFRRGEAVSGTFRIVQRAFQLYMAQIVLIVLCAAVIARSVAITGDLRFYEMLHLDILINDTVPGLVGLATLGLQPAYLNILPLYIVLLLGAPAAFWLLSRHGPRTLLLASAGLYVVAQLFWLNLSTFPADGWWFLNPLCWQLLFVIGILIGDAIASGRTISITRPLRWSAAAYVAVAAVWIVSGFYPSWNPQWLPRFIWDFDKTNLYLPRLLHVLALACVLSLLPMERWLRASEVMKPLLILGRHSLPVFCLGTVWAIAGQMIRTQTGGALSIDVMLVTSGILAQIILAGVLEWHRSQRTSPAASRRSL</sequence>
<dbReference type="PANTHER" id="PTHR38592:SF3">
    <property type="entry name" value="BLL4819 PROTEIN"/>
    <property type="match status" value="1"/>
</dbReference>
<dbReference type="PIRSF" id="PIRSF028704">
    <property type="entry name" value="UPC028704"/>
    <property type="match status" value="1"/>
</dbReference>
<feature type="transmembrane region" description="Helical" evidence="1">
    <location>
        <begin position="164"/>
        <end position="186"/>
    </location>
</feature>
<evidence type="ECO:0000313" key="3">
    <source>
        <dbReference type="Proteomes" id="UP000432089"/>
    </source>
</evidence>